<dbReference type="InterPro" id="IPR036770">
    <property type="entry name" value="Ankyrin_rpt-contain_sf"/>
</dbReference>
<dbReference type="PRINTS" id="PR01415">
    <property type="entry name" value="ANKYRIN"/>
</dbReference>
<dbReference type="PROSITE" id="PS50088">
    <property type="entry name" value="ANK_REPEAT"/>
    <property type="match status" value="3"/>
</dbReference>
<feature type="repeat" description="ANK" evidence="3">
    <location>
        <begin position="131"/>
        <end position="163"/>
    </location>
</feature>
<keyword evidence="2 3" id="KW-0040">ANK repeat</keyword>
<dbReference type="PROSITE" id="PS50297">
    <property type="entry name" value="ANK_REP_REGION"/>
    <property type="match status" value="3"/>
</dbReference>
<protein>
    <submittedName>
        <fullName evidence="4">Uncharacterized protein</fullName>
    </submittedName>
</protein>
<evidence type="ECO:0000313" key="5">
    <source>
        <dbReference type="Proteomes" id="UP000243515"/>
    </source>
</evidence>
<reference evidence="4 5" key="1">
    <citation type="journal article" date="2015" name="Environ. Microbiol.">
        <title>Metagenome sequence of Elaphomyces granulatus from sporocarp tissue reveals Ascomycota ectomycorrhizal fingerprints of genome expansion and a Proteobacteria-rich microbiome.</title>
        <authorList>
            <person name="Quandt C.A."/>
            <person name="Kohler A."/>
            <person name="Hesse C.N."/>
            <person name="Sharpton T.J."/>
            <person name="Martin F."/>
            <person name="Spatafora J.W."/>
        </authorList>
    </citation>
    <scope>NUCLEOTIDE SEQUENCE [LARGE SCALE GENOMIC DNA]</scope>
    <source>
        <strain evidence="4 5">OSC145934</strain>
    </source>
</reference>
<feature type="non-terminal residue" evidence="4">
    <location>
        <position position="1"/>
    </location>
</feature>
<dbReference type="AlphaFoldDB" id="A0A232LLP6"/>
<dbReference type="EMBL" id="NPHW01008371">
    <property type="protein sequence ID" value="OXV05082.1"/>
    <property type="molecule type" value="Genomic_DNA"/>
</dbReference>
<evidence type="ECO:0000256" key="3">
    <source>
        <dbReference type="PROSITE-ProRule" id="PRU00023"/>
    </source>
</evidence>
<evidence type="ECO:0000256" key="1">
    <source>
        <dbReference type="ARBA" id="ARBA00022737"/>
    </source>
</evidence>
<keyword evidence="1" id="KW-0677">Repeat</keyword>
<feature type="repeat" description="ANK" evidence="3">
    <location>
        <begin position="98"/>
        <end position="130"/>
    </location>
</feature>
<dbReference type="SUPFAM" id="SSF48403">
    <property type="entry name" value="Ankyrin repeat"/>
    <property type="match status" value="1"/>
</dbReference>
<sequence length="190" mass="21025">EGTDVNALQEGRSSLWLALNNDHLECAQLLLAHGARIMRESVAHHRTELMAAANGSGTWEMPPDPLPIRFPPEHERAEAAIVRSLLKQGTEVNGRDDYEYTALHYAAQRGHIAVVQELLEQGAQVNAQSWYGVTPLSLAIEYTQPETVRLLLAYGADVTRPAMTSTPLQLARQKKNLLIVQMLRQAGAKK</sequence>
<dbReference type="SMART" id="SM00248">
    <property type="entry name" value="ANK"/>
    <property type="match status" value="3"/>
</dbReference>
<comment type="caution">
    <text evidence="4">The sequence shown here is derived from an EMBL/GenBank/DDBJ whole genome shotgun (WGS) entry which is preliminary data.</text>
</comment>
<dbReference type="PANTHER" id="PTHR24173">
    <property type="entry name" value="ANKYRIN REPEAT CONTAINING"/>
    <property type="match status" value="1"/>
</dbReference>
<dbReference type="OrthoDB" id="366390at2759"/>
<dbReference type="Gene3D" id="1.25.40.20">
    <property type="entry name" value="Ankyrin repeat-containing domain"/>
    <property type="match status" value="2"/>
</dbReference>
<proteinExistence type="predicted"/>
<organism evidence="4 5">
    <name type="scientific">Elaphomyces granulatus</name>
    <dbReference type="NCBI Taxonomy" id="519963"/>
    <lineage>
        <taxon>Eukaryota</taxon>
        <taxon>Fungi</taxon>
        <taxon>Dikarya</taxon>
        <taxon>Ascomycota</taxon>
        <taxon>Pezizomycotina</taxon>
        <taxon>Eurotiomycetes</taxon>
        <taxon>Eurotiomycetidae</taxon>
        <taxon>Eurotiales</taxon>
        <taxon>Elaphomycetaceae</taxon>
        <taxon>Elaphomyces</taxon>
    </lineage>
</organism>
<dbReference type="Proteomes" id="UP000243515">
    <property type="component" value="Unassembled WGS sequence"/>
</dbReference>
<gene>
    <name evidence="4" type="ORF">Egran_07150</name>
</gene>
<evidence type="ECO:0000256" key="2">
    <source>
        <dbReference type="ARBA" id="ARBA00023043"/>
    </source>
</evidence>
<name>A0A232LLP6_9EURO</name>
<evidence type="ECO:0000313" key="4">
    <source>
        <dbReference type="EMBL" id="OXV05082.1"/>
    </source>
</evidence>
<dbReference type="Pfam" id="PF12796">
    <property type="entry name" value="Ank_2"/>
    <property type="match status" value="1"/>
</dbReference>
<feature type="repeat" description="ANK" evidence="3">
    <location>
        <begin position="10"/>
        <end position="42"/>
    </location>
</feature>
<dbReference type="Pfam" id="PF00023">
    <property type="entry name" value="Ank"/>
    <property type="match status" value="1"/>
</dbReference>
<dbReference type="InterPro" id="IPR002110">
    <property type="entry name" value="Ankyrin_rpt"/>
</dbReference>
<accession>A0A232LLP6</accession>
<keyword evidence="5" id="KW-1185">Reference proteome</keyword>
<dbReference type="PANTHER" id="PTHR24173:SF74">
    <property type="entry name" value="ANKYRIN REPEAT DOMAIN-CONTAINING PROTEIN 16"/>
    <property type="match status" value="1"/>
</dbReference>